<feature type="compositionally biased region" description="Polar residues" evidence="1">
    <location>
        <begin position="61"/>
        <end position="70"/>
    </location>
</feature>
<dbReference type="OrthoDB" id="393809at2"/>
<gene>
    <name evidence="4" type="ORF">NCTC10126_00433</name>
    <name evidence="3" type="ORF">NPA07_00115</name>
</gene>
<reference evidence="4 5" key="1">
    <citation type="submission" date="2018-12" db="EMBL/GenBank/DDBJ databases">
        <authorList>
            <consortium name="Pathogen Informatics"/>
        </authorList>
    </citation>
    <scope>NUCLEOTIDE SEQUENCE [LARGE SCALE GENOMIC DNA]</scope>
    <source>
        <strain evidence="4 5">NCTC10126</strain>
    </source>
</reference>
<proteinExistence type="predicted"/>
<organism evidence="4 5">
    <name type="scientific">Mycoplasmopsis caviae</name>
    <dbReference type="NCBI Taxonomy" id="55603"/>
    <lineage>
        <taxon>Bacteria</taxon>
        <taxon>Bacillati</taxon>
        <taxon>Mycoplasmatota</taxon>
        <taxon>Mycoplasmoidales</taxon>
        <taxon>Metamycoplasmataceae</taxon>
        <taxon>Mycoplasmopsis</taxon>
    </lineage>
</organism>
<dbReference type="EMBL" id="UZVY01000001">
    <property type="protein sequence ID" value="VDR41942.1"/>
    <property type="molecule type" value="Genomic_DNA"/>
</dbReference>
<name>A0A3P8LI25_9BACT</name>
<feature type="chain" id="PRO_5018241169" description="Transglutaminase-like domain-containing protein" evidence="2">
    <location>
        <begin position="23"/>
        <end position="776"/>
    </location>
</feature>
<evidence type="ECO:0000313" key="4">
    <source>
        <dbReference type="EMBL" id="VDR41942.1"/>
    </source>
</evidence>
<dbReference type="EMBL" id="CP101806">
    <property type="protein sequence ID" value="UUD35274.1"/>
    <property type="molecule type" value="Genomic_DNA"/>
</dbReference>
<dbReference type="PROSITE" id="PS51257">
    <property type="entry name" value="PROKAR_LIPOPROTEIN"/>
    <property type="match status" value="1"/>
</dbReference>
<evidence type="ECO:0000256" key="1">
    <source>
        <dbReference type="SAM" id="MobiDB-lite"/>
    </source>
</evidence>
<feature type="compositionally biased region" description="Polar residues" evidence="1">
    <location>
        <begin position="78"/>
        <end position="87"/>
    </location>
</feature>
<dbReference type="AlphaFoldDB" id="A0A3P8LI25"/>
<evidence type="ECO:0008006" key="7">
    <source>
        <dbReference type="Google" id="ProtNLM"/>
    </source>
</evidence>
<dbReference type="RefSeq" id="WP_126118186.1">
    <property type="nucleotide sequence ID" value="NZ_CP101806.1"/>
</dbReference>
<reference evidence="3" key="2">
    <citation type="submission" date="2022-07" db="EMBL/GenBank/DDBJ databases">
        <title>Complete genome of Mycoplasma caviae type strain G122.</title>
        <authorList>
            <person name="Spergser J."/>
        </authorList>
    </citation>
    <scope>NUCLEOTIDE SEQUENCE</scope>
    <source>
        <strain evidence="3">G122</strain>
    </source>
</reference>
<evidence type="ECO:0000313" key="6">
    <source>
        <dbReference type="Proteomes" id="UP001058569"/>
    </source>
</evidence>
<feature type="compositionally biased region" description="Low complexity" evidence="1">
    <location>
        <begin position="100"/>
        <end position="111"/>
    </location>
</feature>
<evidence type="ECO:0000256" key="2">
    <source>
        <dbReference type="SAM" id="SignalP"/>
    </source>
</evidence>
<keyword evidence="6" id="KW-1185">Reference proteome</keyword>
<feature type="region of interest" description="Disordered" evidence="1">
    <location>
        <begin position="30"/>
        <end position="114"/>
    </location>
</feature>
<keyword evidence="2" id="KW-0732">Signal</keyword>
<dbReference type="Proteomes" id="UP000280036">
    <property type="component" value="Unassembled WGS sequence"/>
</dbReference>
<evidence type="ECO:0000313" key="5">
    <source>
        <dbReference type="Proteomes" id="UP000280036"/>
    </source>
</evidence>
<dbReference type="Proteomes" id="UP001058569">
    <property type="component" value="Chromosome"/>
</dbReference>
<protein>
    <recommendedName>
        <fullName evidence="7">Transglutaminase-like domain-containing protein</fullName>
    </recommendedName>
</protein>
<feature type="compositionally biased region" description="Polar residues" evidence="1">
    <location>
        <begin position="30"/>
        <end position="48"/>
    </location>
</feature>
<sequence length="776" mass="89671">MKKKKILLTLSIGTGFPVLISASCGTKVYNNPNQPNNPTGDLTPTTKRQNQSNPNQPVNPTDTSTKQNDPLVTPTPANPTKKNQQDPPKTGGIKLTEILPSTPINPTPNNSGQNFEPYKKELLPNWIDPNLPTQQLKDKLTYLKHNYGFVDSNKRLNSDKISLRSGKSFQVKLANQELNKNEHDIFIKHGGQVYTLDEYNALDSNEAYLTISERGLVTCKPNIPDTNRDYSDGLIVREKSSNNYFSLHVDVHCNKEREYDEVIENGEAKFKRISMYFTSIEDKVERLLRINNFLMDYITYDPWRANNYYKEQDYFGINNSRAAWDGYSRMVARIAGYSGMKDVLWSGDWLKTNGGRPVAYHTEKHAWNKVKIDNHWYYLDTTWDDSDYRGAYKGKYDMYYFLIKGQEMSESREGIVDTPDEAKEYKLYPFQKENAYFDSIDKMWNSIKRQVITSKPDNNGKYTISLVYPQSLRDSVNDKIGRLPNEYTSFFGNIFRKTSRSVQNLKHFDALKDLDFESSQNVKVSNAKFTKNKLELTFDKEVKDIDSDCFKLTYKDETGVLINYADIEKIEKLNDNKKIILSFKNIINLSHIQNAKVNLEIACLGNNFEFENNQNELSIENENTIAPEVNYSIIDGRYVKLDNFGKFKVKYALSNNEIIKGLDWTDYTPNSAFDVGPLYECFHIQIIEPSTNKVLGIQSFDIKRFGSFLEPQLTNDKKYIVNVNNLMEYSVGNSGYWQPVTKSYIDVTELNAKYKFRFRADNINKIFSSDIKEMNF</sequence>
<evidence type="ECO:0000313" key="3">
    <source>
        <dbReference type="EMBL" id="UUD35274.1"/>
    </source>
</evidence>
<feature type="signal peptide" evidence="2">
    <location>
        <begin position="1"/>
        <end position="22"/>
    </location>
</feature>
<feature type="compositionally biased region" description="Low complexity" evidence="1">
    <location>
        <begin position="49"/>
        <end position="60"/>
    </location>
</feature>
<accession>A0A3P8LI25</accession>